<dbReference type="Proteomes" id="UP000005615">
    <property type="component" value="Unassembled WGS sequence"/>
</dbReference>
<keyword evidence="2" id="KW-1185">Reference proteome</keyword>
<proteinExistence type="predicted"/>
<dbReference type="RefSeq" id="WP_009574867.1">
    <property type="nucleotide sequence ID" value="NZ_AEIG01000014.1"/>
</dbReference>
<sequence length="55" mass="6365">MSTLYFLIPIALIFCVVTLKLVLWAIQSGQYSDLDRHANIIFEDDHTDNKDTNDH</sequence>
<organism evidence="1 2">
    <name type="scientific">Aequoribacter fuscus</name>
    <dbReference type="NCBI Taxonomy" id="2518989"/>
    <lineage>
        <taxon>Bacteria</taxon>
        <taxon>Pseudomonadati</taxon>
        <taxon>Pseudomonadota</taxon>
        <taxon>Gammaproteobacteria</taxon>
        <taxon>Cellvibrionales</taxon>
        <taxon>Halieaceae</taxon>
        <taxon>Aequoribacter</taxon>
    </lineage>
</organism>
<dbReference type="STRING" id="2518989.IMCC3088_432"/>
<name>F3KZM6_9GAMM</name>
<dbReference type="InterPro" id="IPR004714">
    <property type="entry name" value="Cyt_oxidase_maturation_cbb3"/>
</dbReference>
<dbReference type="PANTHER" id="PTHR41532">
    <property type="entry name" value="FIXS PROTEIN"/>
    <property type="match status" value="1"/>
</dbReference>
<dbReference type="PANTHER" id="PTHR41532:SF1">
    <property type="entry name" value="FIXS PROTEIN"/>
    <property type="match status" value="1"/>
</dbReference>
<evidence type="ECO:0000313" key="2">
    <source>
        <dbReference type="Proteomes" id="UP000005615"/>
    </source>
</evidence>
<accession>F3KZM6</accession>
<dbReference type="EMBL" id="AEIG01000014">
    <property type="protein sequence ID" value="EGG30455.1"/>
    <property type="molecule type" value="Genomic_DNA"/>
</dbReference>
<reference evidence="1 2" key="1">
    <citation type="journal article" date="2011" name="J. Bacteriol.">
        <title>Genome sequence of strain IMCC3088, a proteorhodopsin-containing marine bacterium belonging to the OM60/NOR5 clade.</title>
        <authorList>
            <person name="Jang Y."/>
            <person name="Oh H.M."/>
            <person name="Kang I."/>
            <person name="Lee K."/>
            <person name="Yang S.J."/>
            <person name="Cho J.C."/>
        </authorList>
    </citation>
    <scope>NUCLEOTIDE SEQUENCE [LARGE SCALE GENOMIC DNA]</scope>
    <source>
        <strain evidence="1 2">IMCC3088</strain>
    </source>
</reference>
<evidence type="ECO:0000313" key="1">
    <source>
        <dbReference type="EMBL" id="EGG30455.1"/>
    </source>
</evidence>
<dbReference type="AlphaFoldDB" id="F3KZM6"/>
<dbReference type="OrthoDB" id="9802763at2"/>
<comment type="caution">
    <text evidence="1">The sequence shown here is derived from an EMBL/GenBank/DDBJ whole genome shotgun (WGS) entry which is preliminary data.</text>
</comment>
<protein>
    <submittedName>
        <fullName evidence="1">Type cbb3 cytochrome oxidase biogenesis protein CcoS, involved in heme b insertion</fullName>
    </submittedName>
</protein>
<dbReference type="NCBIfam" id="TIGR00847">
    <property type="entry name" value="ccoS"/>
    <property type="match status" value="1"/>
</dbReference>
<gene>
    <name evidence="1" type="ORF">IMCC3088_432</name>
</gene>
<dbReference type="Pfam" id="PF03597">
    <property type="entry name" value="FixS"/>
    <property type="match status" value="1"/>
</dbReference>